<sequence>MGQNVSVPKPGTELQVIGAGLPRTGTSSFNAALEILLDGPSYHGGTQISMGSPIEIASWIKILQYWNNGDPKDRPAMKDLLRQRLDGYSAVTDTPAAQLVPEILEIYPDAKVICTVRDPEAWTKSLAQIRNLALMWFLRAVLLPLPEMRHFPAYADLLSVQWEKLYFTKPHEHGVDTYNRHIAWLKENVPEDRLFFVNVKDGWEPLCKALGKKVPKDIPFPKFNDSQAIEETAKYHVQRGLVRWAGIIGALSILVGAYVYNS</sequence>
<dbReference type="EMBL" id="JAPZBU010000008">
    <property type="protein sequence ID" value="KAJ5391880.1"/>
    <property type="molecule type" value="Genomic_DNA"/>
</dbReference>
<keyword evidence="3" id="KW-1185">Reference proteome</keyword>
<evidence type="ECO:0000313" key="3">
    <source>
        <dbReference type="Proteomes" id="UP001147747"/>
    </source>
</evidence>
<name>A0A9X0B896_9EURO</name>
<evidence type="ECO:0000313" key="2">
    <source>
        <dbReference type="EMBL" id="KAJ5391880.1"/>
    </source>
</evidence>
<dbReference type="SUPFAM" id="SSF52540">
    <property type="entry name" value="P-loop containing nucleoside triphosphate hydrolases"/>
    <property type="match status" value="1"/>
</dbReference>
<gene>
    <name evidence="2" type="ORF">N7509_007370</name>
</gene>
<keyword evidence="1" id="KW-1133">Transmembrane helix</keyword>
<reference evidence="2" key="2">
    <citation type="journal article" date="2023" name="IMA Fungus">
        <title>Comparative genomic study of the Penicillium genus elucidates a diverse pangenome and 15 lateral gene transfer events.</title>
        <authorList>
            <person name="Petersen C."/>
            <person name="Sorensen T."/>
            <person name="Nielsen M.R."/>
            <person name="Sondergaard T.E."/>
            <person name="Sorensen J.L."/>
            <person name="Fitzpatrick D.A."/>
            <person name="Frisvad J.C."/>
            <person name="Nielsen K.L."/>
        </authorList>
    </citation>
    <scope>NUCLEOTIDE SEQUENCE</scope>
    <source>
        <strain evidence="2">IBT 29677</strain>
    </source>
</reference>
<keyword evidence="1" id="KW-0812">Transmembrane</keyword>
<dbReference type="Pfam" id="PF17784">
    <property type="entry name" value="Sulfotransfer_4"/>
    <property type="match status" value="1"/>
</dbReference>
<dbReference type="InterPro" id="IPR027417">
    <property type="entry name" value="P-loop_NTPase"/>
</dbReference>
<keyword evidence="1" id="KW-0472">Membrane</keyword>
<comment type="caution">
    <text evidence="2">The sequence shown here is derived from an EMBL/GenBank/DDBJ whole genome shotgun (WGS) entry which is preliminary data.</text>
</comment>
<dbReference type="GeneID" id="81370987"/>
<dbReference type="OrthoDB" id="408152at2759"/>
<dbReference type="Gene3D" id="3.40.50.300">
    <property type="entry name" value="P-loop containing nucleotide triphosphate hydrolases"/>
    <property type="match status" value="1"/>
</dbReference>
<reference evidence="2" key="1">
    <citation type="submission" date="2022-12" db="EMBL/GenBank/DDBJ databases">
        <authorList>
            <person name="Petersen C."/>
        </authorList>
    </citation>
    <scope>NUCLEOTIDE SEQUENCE</scope>
    <source>
        <strain evidence="2">IBT 29677</strain>
    </source>
</reference>
<dbReference type="PANTHER" id="PTHR36978:SF3">
    <property type="entry name" value="P-LOOP CONTAINING NUCLEOSIDE TRIPHOSPHATE HYDROLASE PROTEIN"/>
    <property type="match status" value="1"/>
</dbReference>
<dbReference type="InterPro" id="IPR040632">
    <property type="entry name" value="Sulfotransfer_4"/>
</dbReference>
<dbReference type="RefSeq" id="XP_056487558.1">
    <property type="nucleotide sequence ID" value="XM_056632007.1"/>
</dbReference>
<proteinExistence type="predicted"/>
<organism evidence="2 3">
    <name type="scientific">Penicillium cosmopolitanum</name>
    <dbReference type="NCBI Taxonomy" id="1131564"/>
    <lineage>
        <taxon>Eukaryota</taxon>
        <taxon>Fungi</taxon>
        <taxon>Dikarya</taxon>
        <taxon>Ascomycota</taxon>
        <taxon>Pezizomycotina</taxon>
        <taxon>Eurotiomycetes</taxon>
        <taxon>Eurotiomycetidae</taxon>
        <taxon>Eurotiales</taxon>
        <taxon>Aspergillaceae</taxon>
        <taxon>Penicillium</taxon>
    </lineage>
</organism>
<protein>
    <submittedName>
        <fullName evidence="2">NAD dependent epimerase/dehydratase</fullName>
    </submittedName>
</protein>
<dbReference type="PANTHER" id="PTHR36978">
    <property type="entry name" value="P-LOOP CONTAINING NUCLEOTIDE TRIPHOSPHATE HYDROLASE"/>
    <property type="match status" value="1"/>
</dbReference>
<dbReference type="Proteomes" id="UP001147747">
    <property type="component" value="Unassembled WGS sequence"/>
</dbReference>
<evidence type="ECO:0000256" key="1">
    <source>
        <dbReference type="SAM" id="Phobius"/>
    </source>
</evidence>
<accession>A0A9X0B896</accession>
<feature type="transmembrane region" description="Helical" evidence="1">
    <location>
        <begin position="241"/>
        <end position="260"/>
    </location>
</feature>
<dbReference type="AlphaFoldDB" id="A0A9X0B896"/>